<dbReference type="Gene3D" id="1.10.3730.20">
    <property type="match status" value="1"/>
</dbReference>
<evidence type="ECO:0000259" key="9">
    <source>
        <dbReference type="Pfam" id="PF00892"/>
    </source>
</evidence>
<dbReference type="KEGG" id="acab:QRX50_07515"/>
<evidence type="ECO:0000256" key="4">
    <source>
        <dbReference type="ARBA" id="ARBA00022692"/>
    </source>
</evidence>
<accession>A0A9Y2MZ60</accession>
<keyword evidence="5 8" id="KW-1133">Transmembrane helix</keyword>
<dbReference type="Proteomes" id="UP001236014">
    <property type="component" value="Chromosome"/>
</dbReference>
<feature type="transmembrane region" description="Helical" evidence="8">
    <location>
        <begin position="213"/>
        <end position="231"/>
    </location>
</feature>
<protein>
    <submittedName>
        <fullName evidence="10">EamA family transporter</fullName>
    </submittedName>
</protein>
<feature type="transmembrane region" description="Helical" evidence="8">
    <location>
        <begin position="173"/>
        <end position="193"/>
    </location>
</feature>
<feature type="transmembrane region" description="Helical" evidence="8">
    <location>
        <begin position="28"/>
        <end position="48"/>
    </location>
</feature>
<keyword evidence="3" id="KW-1003">Cell membrane</keyword>
<feature type="transmembrane region" description="Helical" evidence="8">
    <location>
        <begin position="269"/>
        <end position="288"/>
    </location>
</feature>
<comment type="similarity">
    <text evidence="2">Belongs to the EamA transporter family.</text>
</comment>
<dbReference type="AlphaFoldDB" id="A0A9Y2MZ60"/>
<feature type="region of interest" description="Disordered" evidence="7">
    <location>
        <begin position="297"/>
        <end position="316"/>
    </location>
</feature>
<evidence type="ECO:0000256" key="8">
    <source>
        <dbReference type="SAM" id="Phobius"/>
    </source>
</evidence>
<dbReference type="PANTHER" id="PTHR42920:SF5">
    <property type="entry name" value="EAMA DOMAIN-CONTAINING PROTEIN"/>
    <property type="match status" value="1"/>
</dbReference>
<feature type="transmembrane region" description="Helical" evidence="8">
    <location>
        <begin position="87"/>
        <end position="108"/>
    </location>
</feature>
<keyword evidence="11" id="KW-1185">Reference proteome</keyword>
<evidence type="ECO:0000256" key="5">
    <source>
        <dbReference type="ARBA" id="ARBA00022989"/>
    </source>
</evidence>
<keyword evidence="4 8" id="KW-0812">Transmembrane</keyword>
<evidence type="ECO:0000256" key="3">
    <source>
        <dbReference type="ARBA" id="ARBA00022475"/>
    </source>
</evidence>
<sequence>MSLTSWVLFAASGPVAKAVMATGWSPAAVTAVRIALAAVVLVPGVALVRPWALRFRRSDGWLVLGYGVLGVAGVQLCFFVAVDRVPVGVAMVLVNLAPALVALWVRVVRRERLPALVWVGTALGVAGLALVAQIWQGGRLDALGIAAGVGAAVCSAGYFLLGERGAGRHDSVGLTAVGLAIGAVVVGAVSPPWTVSPAAVTSTATLGSLHVPVWLALLVLAVAGTVLPYLAGLRALRDLPSALASVLALVEPLVAAGLAWLWLGETLGATQLIGAVVLLAGAVLVQVAGSRTPGDVRDPATVTSWPGEADPARRVA</sequence>
<proteinExistence type="inferred from homology"/>
<dbReference type="GO" id="GO:0005886">
    <property type="term" value="C:plasma membrane"/>
    <property type="evidence" value="ECO:0007669"/>
    <property type="project" value="UniProtKB-SubCell"/>
</dbReference>
<dbReference type="InterPro" id="IPR037185">
    <property type="entry name" value="EmrE-like"/>
</dbReference>
<evidence type="ECO:0000256" key="6">
    <source>
        <dbReference type="ARBA" id="ARBA00023136"/>
    </source>
</evidence>
<organism evidence="10 11">
    <name type="scientific">Amycolatopsis carbonis</name>
    <dbReference type="NCBI Taxonomy" id="715471"/>
    <lineage>
        <taxon>Bacteria</taxon>
        <taxon>Bacillati</taxon>
        <taxon>Actinomycetota</taxon>
        <taxon>Actinomycetes</taxon>
        <taxon>Pseudonocardiales</taxon>
        <taxon>Pseudonocardiaceae</taxon>
        <taxon>Amycolatopsis</taxon>
    </lineage>
</organism>
<dbReference type="SUPFAM" id="SSF103481">
    <property type="entry name" value="Multidrug resistance efflux transporter EmrE"/>
    <property type="match status" value="2"/>
</dbReference>
<feature type="transmembrane region" description="Helical" evidence="8">
    <location>
        <begin position="60"/>
        <end position="81"/>
    </location>
</feature>
<feature type="transmembrane region" description="Helical" evidence="8">
    <location>
        <begin position="243"/>
        <end position="263"/>
    </location>
</feature>
<feature type="transmembrane region" description="Helical" evidence="8">
    <location>
        <begin position="142"/>
        <end position="161"/>
    </location>
</feature>
<gene>
    <name evidence="10" type="ORF">QRX50_07515</name>
</gene>
<evidence type="ECO:0000256" key="1">
    <source>
        <dbReference type="ARBA" id="ARBA00004651"/>
    </source>
</evidence>
<evidence type="ECO:0000313" key="11">
    <source>
        <dbReference type="Proteomes" id="UP001236014"/>
    </source>
</evidence>
<evidence type="ECO:0000313" key="10">
    <source>
        <dbReference type="EMBL" id="WIX80607.1"/>
    </source>
</evidence>
<feature type="domain" description="EamA" evidence="9">
    <location>
        <begin position="3"/>
        <end position="131"/>
    </location>
</feature>
<feature type="domain" description="EamA" evidence="9">
    <location>
        <begin position="143"/>
        <end position="285"/>
    </location>
</feature>
<dbReference type="Pfam" id="PF00892">
    <property type="entry name" value="EamA"/>
    <property type="match status" value="2"/>
</dbReference>
<evidence type="ECO:0000256" key="2">
    <source>
        <dbReference type="ARBA" id="ARBA00007362"/>
    </source>
</evidence>
<name>A0A9Y2MZ60_9PSEU</name>
<feature type="transmembrane region" description="Helical" evidence="8">
    <location>
        <begin position="115"/>
        <end position="136"/>
    </location>
</feature>
<dbReference type="PANTHER" id="PTHR42920">
    <property type="entry name" value="OS03G0707200 PROTEIN-RELATED"/>
    <property type="match status" value="1"/>
</dbReference>
<evidence type="ECO:0000256" key="7">
    <source>
        <dbReference type="SAM" id="MobiDB-lite"/>
    </source>
</evidence>
<reference evidence="10 11" key="1">
    <citation type="submission" date="2023-06" db="EMBL/GenBank/DDBJ databases">
        <authorList>
            <person name="Oyuntsetseg B."/>
            <person name="Kim S.B."/>
        </authorList>
    </citation>
    <scope>NUCLEOTIDE SEQUENCE [LARGE SCALE GENOMIC DNA]</scope>
    <source>
        <strain evidence="10 11">2-15</strain>
    </source>
</reference>
<dbReference type="InterPro" id="IPR051258">
    <property type="entry name" value="Diverse_Substrate_Transporter"/>
</dbReference>
<keyword evidence="6 8" id="KW-0472">Membrane</keyword>
<dbReference type="InterPro" id="IPR000620">
    <property type="entry name" value="EamA_dom"/>
</dbReference>
<comment type="subcellular location">
    <subcellularLocation>
        <location evidence="1">Cell membrane</location>
        <topology evidence="1">Multi-pass membrane protein</topology>
    </subcellularLocation>
</comment>
<dbReference type="EMBL" id="CP127294">
    <property type="protein sequence ID" value="WIX80607.1"/>
    <property type="molecule type" value="Genomic_DNA"/>
</dbReference>